<feature type="region of interest" description="Disordered" evidence="5">
    <location>
        <begin position="34"/>
        <end position="75"/>
    </location>
</feature>
<dbReference type="PATRIC" id="fig|1678637.3.peg.6192"/>
<keyword evidence="4" id="KW-0720">Serine protease</keyword>
<dbReference type="SUPFAM" id="SSF50156">
    <property type="entry name" value="PDZ domain-like"/>
    <property type="match status" value="1"/>
</dbReference>
<dbReference type="PANTHER" id="PTHR32060">
    <property type="entry name" value="TAIL-SPECIFIC PROTEASE"/>
    <property type="match status" value="1"/>
</dbReference>
<evidence type="ECO:0000256" key="1">
    <source>
        <dbReference type="ARBA" id="ARBA00009179"/>
    </source>
</evidence>
<evidence type="ECO:0000256" key="4">
    <source>
        <dbReference type="ARBA" id="ARBA00022825"/>
    </source>
</evidence>
<dbReference type="AlphaFoldDB" id="A0A0K9X802"/>
<keyword evidence="9" id="KW-1185">Reference proteome</keyword>
<dbReference type="Gene3D" id="2.30.42.10">
    <property type="match status" value="1"/>
</dbReference>
<evidence type="ECO:0000256" key="2">
    <source>
        <dbReference type="ARBA" id="ARBA00022670"/>
    </source>
</evidence>
<dbReference type="GO" id="GO:0004175">
    <property type="term" value="F:endopeptidase activity"/>
    <property type="evidence" value="ECO:0007669"/>
    <property type="project" value="TreeGrafter"/>
</dbReference>
<dbReference type="Proteomes" id="UP000037288">
    <property type="component" value="Unassembled WGS sequence"/>
</dbReference>
<feature type="compositionally biased region" description="Low complexity" evidence="5">
    <location>
        <begin position="45"/>
        <end position="56"/>
    </location>
</feature>
<dbReference type="InterPro" id="IPR005151">
    <property type="entry name" value="Tail-specific_protease"/>
</dbReference>
<keyword evidence="2" id="KW-0645">Protease</keyword>
<evidence type="ECO:0000313" key="9">
    <source>
        <dbReference type="Proteomes" id="UP000037288"/>
    </source>
</evidence>
<proteinExistence type="inferred from homology"/>
<dbReference type="EMBL" id="LFXA01000018">
    <property type="protein sequence ID" value="KNB49323.1"/>
    <property type="molecule type" value="Genomic_DNA"/>
</dbReference>
<name>A0A0K9X802_9ACTN</name>
<comment type="similarity">
    <text evidence="1">Belongs to the peptidase S41A family.</text>
</comment>
<dbReference type="SMART" id="SM00228">
    <property type="entry name" value="PDZ"/>
    <property type="match status" value="1"/>
</dbReference>
<sequence length="391" mass="40009">MSGPPMSVPRRRLRRGAVLTLVFAGTLATGAATGSWGADARHGLPSGASAPRAAGAQDGRRPAPSAARPHGPAAVASDRWGGVYSAREYQGFERALSGEYVGVGLSVRRLADGAMEVEGVERGGPAARAGITPGERLRTVDGVEVTGRPVTDVVARLRGGPSGTAGTGSPVRLGLVRAGDAAAPEGAVRERTLRRERLRTRSVVSGRFRDGTAAGTRIEVASFTRGTGRAVREAVRAAGPCEGVLLDLRGNAGGLVTEAVTAASAFLDGGLVATYDVRGRQRALTARPGGDTRRPLVVLVDGGTMSAGELLAGALRDRGRAVLVGSRTFGKASVQMPRRLSDGSVAEQTVGHWRTPAGRTVEDGGLTPDLVVHGDPEPRARAVLSGLGPGA</sequence>
<reference evidence="9" key="1">
    <citation type="submission" date="2015-07" db="EMBL/GenBank/DDBJ databases">
        <title>Draft genome sequence of Streptomyces sp. CMAA 1322, a bacterium isolated from Caatinga biome, from dry forest semiarid of Brazil.</title>
        <authorList>
            <person name="Santos S.N."/>
            <person name="Gacesa R."/>
            <person name="Taketani R.G."/>
            <person name="Long P.F."/>
            <person name="Melo I.S."/>
        </authorList>
    </citation>
    <scope>NUCLEOTIDE SEQUENCE [LARGE SCALE GENOMIC DNA]</scope>
    <source>
        <strain evidence="9">CMAA 1322</strain>
    </source>
</reference>
<dbReference type="InterPro" id="IPR001478">
    <property type="entry name" value="PDZ"/>
</dbReference>
<dbReference type="GO" id="GO:0008236">
    <property type="term" value="F:serine-type peptidase activity"/>
    <property type="evidence" value="ECO:0007669"/>
    <property type="project" value="UniProtKB-KW"/>
</dbReference>
<organism evidence="8 9">
    <name type="scientific">Streptomyces caatingaensis</name>
    <dbReference type="NCBI Taxonomy" id="1678637"/>
    <lineage>
        <taxon>Bacteria</taxon>
        <taxon>Bacillati</taxon>
        <taxon>Actinomycetota</taxon>
        <taxon>Actinomycetes</taxon>
        <taxon>Kitasatosporales</taxon>
        <taxon>Streptomycetaceae</taxon>
        <taxon>Streptomyces</taxon>
    </lineage>
</organism>
<evidence type="ECO:0000259" key="7">
    <source>
        <dbReference type="PROSITE" id="PS50106"/>
    </source>
</evidence>
<feature type="domain" description="PDZ" evidence="7">
    <location>
        <begin position="89"/>
        <end position="158"/>
    </location>
</feature>
<dbReference type="InterPro" id="IPR029045">
    <property type="entry name" value="ClpP/crotonase-like_dom_sf"/>
</dbReference>
<evidence type="ECO:0000256" key="5">
    <source>
        <dbReference type="SAM" id="MobiDB-lite"/>
    </source>
</evidence>
<dbReference type="STRING" id="1678637.AC230_29045"/>
<dbReference type="SMART" id="SM00245">
    <property type="entry name" value="TSPc"/>
    <property type="match status" value="1"/>
</dbReference>
<dbReference type="Gene3D" id="3.90.226.10">
    <property type="entry name" value="2-enoyl-CoA Hydratase, Chain A, domain 1"/>
    <property type="match status" value="1"/>
</dbReference>
<dbReference type="OrthoDB" id="9812068at2"/>
<comment type="caution">
    <text evidence="8">The sequence shown here is derived from an EMBL/GenBank/DDBJ whole genome shotgun (WGS) entry which is preliminary data.</text>
</comment>
<dbReference type="CDD" id="cd07560">
    <property type="entry name" value="Peptidase_S41_CPP"/>
    <property type="match status" value="1"/>
</dbReference>
<keyword evidence="3" id="KW-0378">Hydrolase</keyword>
<dbReference type="Gene3D" id="3.30.750.44">
    <property type="match status" value="1"/>
</dbReference>
<protein>
    <submittedName>
        <fullName evidence="8">Peptidase S41</fullName>
    </submittedName>
</protein>
<dbReference type="SUPFAM" id="SSF52096">
    <property type="entry name" value="ClpP/crotonase"/>
    <property type="match status" value="1"/>
</dbReference>
<dbReference type="InterPro" id="IPR004447">
    <property type="entry name" value="Peptidase_S41A"/>
</dbReference>
<dbReference type="RefSeq" id="WP_049719269.1">
    <property type="nucleotide sequence ID" value="NZ_LFXA01000018.1"/>
</dbReference>
<gene>
    <name evidence="8" type="ORF">AC230_29045</name>
</gene>
<dbReference type="InterPro" id="IPR041489">
    <property type="entry name" value="PDZ_6"/>
</dbReference>
<evidence type="ECO:0000256" key="3">
    <source>
        <dbReference type="ARBA" id="ARBA00022801"/>
    </source>
</evidence>
<accession>A0A0K9X802</accession>
<dbReference type="Pfam" id="PF17820">
    <property type="entry name" value="PDZ_6"/>
    <property type="match status" value="1"/>
</dbReference>
<evidence type="ECO:0000256" key="6">
    <source>
        <dbReference type="SAM" id="SignalP"/>
    </source>
</evidence>
<dbReference type="GO" id="GO:0007165">
    <property type="term" value="P:signal transduction"/>
    <property type="evidence" value="ECO:0007669"/>
    <property type="project" value="TreeGrafter"/>
</dbReference>
<dbReference type="Pfam" id="PF03572">
    <property type="entry name" value="Peptidase_S41"/>
    <property type="match status" value="1"/>
</dbReference>
<feature type="signal peptide" evidence="6">
    <location>
        <begin position="1"/>
        <end position="31"/>
    </location>
</feature>
<dbReference type="GO" id="GO:0006508">
    <property type="term" value="P:proteolysis"/>
    <property type="evidence" value="ECO:0007669"/>
    <property type="project" value="UniProtKB-KW"/>
</dbReference>
<dbReference type="InterPro" id="IPR036034">
    <property type="entry name" value="PDZ_sf"/>
</dbReference>
<feature type="chain" id="PRO_5005532408" evidence="6">
    <location>
        <begin position="32"/>
        <end position="391"/>
    </location>
</feature>
<keyword evidence="6" id="KW-0732">Signal</keyword>
<dbReference type="PANTHER" id="PTHR32060:SF30">
    <property type="entry name" value="CARBOXY-TERMINAL PROCESSING PROTEASE CTPA"/>
    <property type="match status" value="1"/>
</dbReference>
<dbReference type="GO" id="GO:0030288">
    <property type="term" value="C:outer membrane-bounded periplasmic space"/>
    <property type="evidence" value="ECO:0007669"/>
    <property type="project" value="TreeGrafter"/>
</dbReference>
<dbReference type="PROSITE" id="PS50106">
    <property type="entry name" value="PDZ"/>
    <property type="match status" value="1"/>
</dbReference>
<evidence type="ECO:0000313" key="8">
    <source>
        <dbReference type="EMBL" id="KNB49323.1"/>
    </source>
</evidence>